<proteinExistence type="predicted"/>
<dbReference type="AlphaFoldDB" id="A0A1I7V1C2"/>
<keyword evidence="2" id="KW-1185">Reference proteome</keyword>
<dbReference type="PANTHER" id="PTHR21503:SF8">
    <property type="entry name" value="F-BOX ASSOCIATED DOMAIN-CONTAINING PROTEIN-RELATED"/>
    <property type="match status" value="1"/>
</dbReference>
<evidence type="ECO:0000313" key="3">
    <source>
        <dbReference type="WBParaSite" id="Csp11.Scaffold630.g21419.t1"/>
    </source>
</evidence>
<accession>A0A1I7V1C2</accession>
<dbReference type="eggNOG" id="ENOG502TK42">
    <property type="taxonomic scope" value="Eukaryota"/>
</dbReference>
<dbReference type="PANTHER" id="PTHR21503">
    <property type="entry name" value="F-BOX-CONTAINING HYPOTHETICAL PROTEIN C.ELEGANS"/>
    <property type="match status" value="1"/>
</dbReference>
<evidence type="ECO:0000259" key="1">
    <source>
        <dbReference type="Pfam" id="PF07735"/>
    </source>
</evidence>
<protein>
    <submittedName>
        <fullName evidence="3">FBA_2 domain-containing protein</fullName>
    </submittedName>
</protein>
<organism evidence="2 3">
    <name type="scientific">Caenorhabditis tropicalis</name>
    <dbReference type="NCBI Taxonomy" id="1561998"/>
    <lineage>
        <taxon>Eukaryota</taxon>
        <taxon>Metazoa</taxon>
        <taxon>Ecdysozoa</taxon>
        <taxon>Nematoda</taxon>
        <taxon>Chromadorea</taxon>
        <taxon>Rhabditida</taxon>
        <taxon>Rhabditina</taxon>
        <taxon>Rhabditomorpha</taxon>
        <taxon>Rhabditoidea</taxon>
        <taxon>Rhabditidae</taxon>
        <taxon>Peloderinae</taxon>
        <taxon>Caenorhabditis</taxon>
    </lineage>
</organism>
<feature type="domain" description="Sdz-33 F-box" evidence="1">
    <location>
        <begin position="64"/>
        <end position="117"/>
    </location>
</feature>
<evidence type="ECO:0000313" key="2">
    <source>
        <dbReference type="Proteomes" id="UP000095282"/>
    </source>
</evidence>
<dbReference type="Pfam" id="PF07735">
    <property type="entry name" value="FBA_2"/>
    <property type="match status" value="1"/>
</dbReference>
<dbReference type="InterPro" id="IPR012885">
    <property type="entry name" value="F-box_Sdz-33"/>
</dbReference>
<sequence>MMIDWLNGLKNEIKNVWIHSATAPLFELFLSRLRKRIRSLGVLNITFEQGEIAHKCFNFEISHNFVSNGSKWIYLDLLFSMDTERIFASETNFSAKDLNVFLRSWQEGKTNQKLKQVKSTTYYARDMKKVLKDCGAELMDPRTTKLKFRELDFEGCYEDIWIHGGIHIKGNDGRLAVIKNKDYGYIGEHGVVPKEQIIDYLKALEIWNSDDKWYGSYFEIYIFL</sequence>
<name>A0A1I7V1C2_9PELO</name>
<dbReference type="Proteomes" id="UP000095282">
    <property type="component" value="Unplaced"/>
</dbReference>
<dbReference type="WBParaSite" id="Csp11.Scaffold630.g21419.t1">
    <property type="protein sequence ID" value="Csp11.Scaffold630.g21419.t1"/>
    <property type="gene ID" value="Csp11.Scaffold630.g21419"/>
</dbReference>
<reference evidence="3" key="1">
    <citation type="submission" date="2016-11" db="UniProtKB">
        <authorList>
            <consortium name="WormBaseParasite"/>
        </authorList>
    </citation>
    <scope>IDENTIFICATION</scope>
</reference>